<reference evidence="1" key="2">
    <citation type="submission" date="2020-09" db="EMBL/GenBank/DDBJ databases">
        <authorList>
            <person name="Kikuchi T."/>
        </authorList>
    </citation>
    <scope>NUCLEOTIDE SEQUENCE</scope>
    <source>
        <strain evidence="1">Ka4C1</strain>
    </source>
</reference>
<dbReference type="Proteomes" id="UP000095284">
    <property type="component" value="Unplaced"/>
</dbReference>
<gene>
    <name evidence="1" type="ORF">BXYJ_LOCUS10463</name>
</gene>
<evidence type="ECO:0000313" key="2">
    <source>
        <dbReference type="Proteomes" id="UP000095284"/>
    </source>
</evidence>
<sequence length="127" mass="13706">MCASAGVGPPALVPGHLMATSHDEPNTPSSPNNQLIVVVAGRRRIHGAAPYQSRITWDHECFLRLSPLTLSFCLLCDDVRIGGVYSPELRLPPPPHSPSMEFSETVVVALRGMTDYPRGADVDTPFA</sequence>
<evidence type="ECO:0000313" key="4">
    <source>
        <dbReference type="WBParaSite" id="BXY_0061900.1"/>
    </source>
</evidence>
<dbReference type="WBParaSite" id="BXY_0061900.1">
    <property type="protein sequence ID" value="BXY_0061900.1"/>
    <property type="gene ID" value="BXY_0061900"/>
</dbReference>
<organism evidence="2 4">
    <name type="scientific">Bursaphelenchus xylophilus</name>
    <name type="common">Pinewood nematode worm</name>
    <name type="synonym">Aphelenchoides xylophilus</name>
    <dbReference type="NCBI Taxonomy" id="6326"/>
    <lineage>
        <taxon>Eukaryota</taxon>
        <taxon>Metazoa</taxon>
        <taxon>Ecdysozoa</taxon>
        <taxon>Nematoda</taxon>
        <taxon>Chromadorea</taxon>
        <taxon>Rhabditida</taxon>
        <taxon>Tylenchina</taxon>
        <taxon>Tylenchomorpha</taxon>
        <taxon>Aphelenchoidea</taxon>
        <taxon>Aphelenchoididae</taxon>
        <taxon>Bursaphelenchus</taxon>
    </lineage>
</organism>
<dbReference type="AlphaFoldDB" id="A0A1I7RIT7"/>
<accession>A0A1I7RIT7</accession>
<reference evidence="4" key="1">
    <citation type="submission" date="2016-11" db="UniProtKB">
        <authorList>
            <consortium name="WormBaseParasite"/>
        </authorList>
    </citation>
    <scope>IDENTIFICATION</scope>
</reference>
<name>A0A1I7RIT7_BURXY</name>
<protein>
    <submittedName>
        <fullName evidence="1">(pine wood nematode) hypothetical protein</fullName>
    </submittedName>
</protein>
<dbReference type="Proteomes" id="UP000659654">
    <property type="component" value="Unassembled WGS sequence"/>
</dbReference>
<keyword evidence="3" id="KW-1185">Reference proteome</keyword>
<dbReference type="EMBL" id="CAJFCV020000004">
    <property type="protein sequence ID" value="CAG9119084.1"/>
    <property type="molecule type" value="Genomic_DNA"/>
</dbReference>
<dbReference type="Proteomes" id="UP000582659">
    <property type="component" value="Unassembled WGS sequence"/>
</dbReference>
<evidence type="ECO:0000313" key="3">
    <source>
        <dbReference type="Proteomes" id="UP000659654"/>
    </source>
</evidence>
<evidence type="ECO:0000313" key="1">
    <source>
        <dbReference type="EMBL" id="CAD5228475.1"/>
    </source>
</evidence>
<proteinExistence type="predicted"/>
<dbReference type="EMBL" id="CAJFDI010000004">
    <property type="protein sequence ID" value="CAD5228475.1"/>
    <property type="molecule type" value="Genomic_DNA"/>
</dbReference>